<name>A0A0A9H8S8_ARUDO</name>
<evidence type="ECO:0000313" key="1">
    <source>
        <dbReference type="EMBL" id="JAE33117.1"/>
    </source>
</evidence>
<sequence>MTQGVGTGLVTSSMWWYMIERCSKHNKHQRKQ</sequence>
<dbReference type="AlphaFoldDB" id="A0A0A9H8S8"/>
<proteinExistence type="predicted"/>
<reference evidence="1" key="2">
    <citation type="journal article" date="2015" name="Data Brief">
        <title>Shoot transcriptome of the giant reed, Arundo donax.</title>
        <authorList>
            <person name="Barrero R.A."/>
            <person name="Guerrero F.D."/>
            <person name="Moolhuijzen P."/>
            <person name="Goolsby J.A."/>
            <person name="Tidwell J."/>
            <person name="Bellgard S.E."/>
            <person name="Bellgard M.I."/>
        </authorList>
    </citation>
    <scope>NUCLEOTIDE SEQUENCE</scope>
    <source>
        <tissue evidence="1">Shoot tissue taken approximately 20 cm above the soil surface</tissue>
    </source>
</reference>
<protein>
    <submittedName>
        <fullName evidence="1">Uncharacterized protein</fullName>
    </submittedName>
</protein>
<accession>A0A0A9H8S8</accession>
<organism evidence="1">
    <name type="scientific">Arundo donax</name>
    <name type="common">Giant reed</name>
    <name type="synonym">Donax arundinaceus</name>
    <dbReference type="NCBI Taxonomy" id="35708"/>
    <lineage>
        <taxon>Eukaryota</taxon>
        <taxon>Viridiplantae</taxon>
        <taxon>Streptophyta</taxon>
        <taxon>Embryophyta</taxon>
        <taxon>Tracheophyta</taxon>
        <taxon>Spermatophyta</taxon>
        <taxon>Magnoliopsida</taxon>
        <taxon>Liliopsida</taxon>
        <taxon>Poales</taxon>
        <taxon>Poaceae</taxon>
        <taxon>PACMAD clade</taxon>
        <taxon>Arundinoideae</taxon>
        <taxon>Arundineae</taxon>
        <taxon>Arundo</taxon>
    </lineage>
</organism>
<dbReference type="EMBL" id="GBRH01164779">
    <property type="protein sequence ID" value="JAE33117.1"/>
    <property type="molecule type" value="Transcribed_RNA"/>
</dbReference>
<reference evidence="1" key="1">
    <citation type="submission" date="2014-09" db="EMBL/GenBank/DDBJ databases">
        <authorList>
            <person name="Magalhaes I.L.F."/>
            <person name="Oliveira U."/>
            <person name="Santos F.R."/>
            <person name="Vidigal T.H.D.A."/>
            <person name="Brescovit A.D."/>
            <person name="Santos A.J."/>
        </authorList>
    </citation>
    <scope>NUCLEOTIDE SEQUENCE</scope>
    <source>
        <tissue evidence="1">Shoot tissue taken approximately 20 cm above the soil surface</tissue>
    </source>
</reference>